<dbReference type="SUPFAM" id="SSF100895">
    <property type="entry name" value="Kazal-type serine protease inhibitors"/>
    <property type="match status" value="1"/>
</dbReference>
<gene>
    <name evidence="3" type="ORF">QO010_000672</name>
</gene>
<dbReference type="SMART" id="SM00280">
    <property type="entry name" value="KAZAL"/>
    <property type="match status" value="1"/>
</dbReference>
<sequence length="117" mass="11715">MTGWMKAFASAALCVALLGACQTDAGGSAPPGRDNRSEGQMCGGIAGFQCATGLYCEMKSTECRVIADAAGVCKKPTRICPMIYKPVCGCDGKTYGNACQAGAAGASVASEGACKAD</sequence>
<feature type="domain" description="Kazal-like" evidence="2">
    <location>
        <begin position="67"/>
        <end position="116"/>
    </location>
</feature>
<keyword evidence="4" id="KW-1185">Reference proteome</keyword>
<proteinExistence type="predicted"/>
<feature type="chain" id="PRO_5046510014" description="Kazal-like domain-containing protein" evidence="1">
    <location>
        <begin position="26"/>
        <end position="117"/>
    </location>
</feature>
<keyword evidence="1" id="KW-0732">Signal</keyword>
<dbReference type="Gene3D" id="3.30.60.30">
    <property type="match status" value="1"/>
</dbReference>
<evidence type="ECO:0000313" key="4">
    <source>
        <dbReference type="Proteomes" id="UP001228905"/>
    </source>
</evidence>
<protein>
    <recommendedName>
        <fullName evidence="2">Kazal-like domain-containing protein</fullName>
    </recommendedName>
</protein>
<dbReference type="Pfam" id="PF00050">
    <property type="entry name" value="Kazal_1"/>
    <property type="match status" value="1"/>
</dbReference>
<dbReference type="RefSeq" id="WP_307345954.1">
    <property type="nucleotide sequence ID" value="NZ_JAUSVS010000001.1"/>
</dbReference>
<reference evidence="3 4" key="1">
    <citation type="submission" date="2023-07" db="EMBL/GenBank/DDBJ databases">
        <title>Genomic Encyclopedia of Type Strains, Phase IV (KMG-IV): sequencing the most valuable type-strain genomes for metagenomic binning, comparative biology and taxonomic classification.</title>
        <authorList>
            <person name="Goeker M."/>
        </authorList>
    </citation>
    <scope>NUCLEOTIDE SEQUENCE [LARGE SCALE GENOMIC DNA]</scope>
    <source>
        <strain evidence="3 4">DSM 18695</strain>
    </source>
</reference>
<dbReference type="PROSITE" id="PS51257">
    <property type="entry name" value="PROKAR_LIPOPROTEIN"/>
    <property type="match status" value="1"/>
</dbReference>
<comment type="caution">
    <text evidence="3">The sequence shown here is derived from an EMBL/GenBank/DDBJ whole genome shotgun (WGS) entry which is preliminary data.</text>
</comment>
<dbReference type="Proteomes" id="UP001228905">
    <property type="component" value="Unassembled WGS sequence"/>
</dbReference>
<dbReference type="EMBL" id="JAUSVS010000001">
    <property type="protein sequence ID" value="MDQ0462924.1"/>
    <property type="molecule type" value="Genomic_DNA"/>
</dbReference>
<feature type="signal peptide" evidence="1">
    <location>
        <begin position="1"/>
        <end position="25"/>
    </location>
</feature>
<evidence type="ECO:0000259" key="2">
    <source>
        <dbReference type="PROSITE" id="PS51465"/>
    </source>
</evidence>
<dbReference type="InterPro" id="IPR036058">
    <property type="entry name" value="Kazal_dom_sf"/>
</dbReference>
<organism evidence="3 4">
    <name type="scientific">Caulobacter ginsengisoli</name>
    <dbReference type="NCBI Taxonomy" id="400775"/>
    <lineage>
        <taxon>Bacteria</taxon>
        <taxon>Pseudomonadati</taxon>
        <taxon>Pseudomonadota</taxon>
        <taxon>Alphaproteobacteria</taxon>
        <taxon>Caulobacterales</taxon>
        <taxon>Caulobacteraceae</taxon>
        <taxon>Caulobacter</taxon>
    </lineage>
</organism>
<dbReference type="PROSITE" id="PS51465">
    <property type="entry name" value="KAZAL_2"/>
    <property type="match status" value="1"/>
</dbReference>
<accession>A0ABU0ILN5</accession>
<evidence type="ECO:0000256" key="1">
    <source>
        <dbReference type="SAM" id="SignalP"/>
    </source>
</evidence>
<dbReference type="InterPro" id="IPR002350">
    <property type="entry name" value="Kazal_dom"/>
</dbReference>
<name>A0ABU0ILN5_9CAUL</name>
<evidence type="ECO:0000313" key="3">
    <source>
        <dbReference type="EMBL" id="MDQ0462924.1"/>
    </source>
</evidence>